<dbReference type="InterPro" id="IPR012675">
    <property type="entry name" value="Beta-grasp_dom_sf"/>
</dbReference>
<feature type="transmembrane region" description="Helical" evidence="5">
    <location>
        <begin position="278"/>
        <end position="299"/>
    </location>
</feature>
<dbReference type="STRING" id="395495.Lcho_2129"/>
<feature type="transmembrane region" description="Helical" evidence="5">
    <location>
        <begin position="104"/>
        <end position="123"/>
    </location>
</feature>
<dbReference type="InterPro" id="IPR050260">
    <property type="entry name" value="FAD-bd_OxRdtase"/>
</dbReference>
<dbReference type="PANTHER" id="PTHR43429:SF3">
    <property type="entry name" value="NITRITE REDUCTASE [NAD(P)H]"/>
    <property type="match status" value="1"/>
</dbReference>
<keyword evidence="5" id="KW-0472">Membrane</keyword>
<dbReference type="SUPFAM" id="SSF54292">
    <property type="entry name" value="2Fe-2S ferredoxin-like"/>
    <property type="match status" value="1"/>
</dbReference>
<feature type="transmembrane region" description="Helical" evidence="5">
    <location>
        <begin position="135"/>
        <end position="154"/>
    </location>
</feature>
<feature type="transmembrane region" description="Helical" evidence="5">
    <location>
        <begin position="56"/>
        <end position="78"/>
    </location>
</feature>
<keyword evidence="3" id="KW-0285">Flavoprotein</keyword>
<dbReference type="PROSITE" id="PS51085">
    <property type="entry name" value="2FE2S_FER_2"/>
    <property type="match status" value="1"/>
</dbReference>
<dbReference type="Gene3D" id="3.10.20.30">
    <property type="match status" value="1"/>
</dbReference>
<keyword evidence="4" id="KW-0274">FAD</keyword>
<dbReference type="PANTHER" id="PTHR43429">
    <property type="entry name" value="PYRIDINE NUCLEOTIDE-DISULFIDE OXIDOREDUCTASE DOMAIN-CONTAINING"/>
    <property type="match status" value="1"/>
</dbReference>
<evidence type="ECO:0000259" key="6">
    <source>
        <dbReference type="PROSITE" id="PS51085"/>
    </source>
</evidence>
<dbReference type="Proteomes" id="UP000001693">
    <property type="component" value="Chromosome"/>
</dbReference>
<dbReference type="PRINTS" id="PR00411">
    <property type="entry name" value="PNDRDTASEI"/>
</dbReference>
<dbReference type="eggNOG" id="COG1251">
    <property type="taxonomic scope" value="Bacteria"/>
</dbReference>
<evidence type="ECO:0000256" key="3">
    <source>
        <dbReference type="ARBA" id="ARBA00022630"/>
    </source>
</evidence>
<evidence type="ECO:0000313" key="8">
    <source>
        <dbReference type="Proteomes" id="UP000001693"/>
    </source>
</evidence>
<dbReference type="InterPro" id="IPR023753">
    <property type="entry name" value="FAD/NAD-binding_dom"/>
</dbReference>
<dbReference type="PRINTS" id="PR00368">
    <property type="entry name" value="FADPNR"/>
</dbReference>
<proteinExistence type="inferred from homology"/>
<feature type="domain" description="2Fe-2S ferredoxin-type" evidence="6">
    <location>
        <begin position="426"/>
        <end position="521"/>
    </location>
</feature>
<dbReference type="eggNOG" id="COG0348">
    <property type="taxonomic scope" value="Bacteria"/>
</dbReference>
<gene>
    <name evidence="7" type="ordered locus">Lcho_2129</name>
</gene>
<evidence type="ECO:0000256" key="5">
    <source>
        <dbReference type="SAM" id="Phobius"/>
    </source>
</evidence>
<dbReference type="eggNOG" id="COG0633">
    <property type="taxonomic scope" value="Bacteria"/>
</dbReference>
<name>B1Y2Q4_LEPCP</name>
<comment type="cofactor">
    <cofactor evidence="1">
        <name>FAD</name>
        <dbReference type="ChEBI" id="CHEBI:57692"/>
    </cofactor>
</comment>
<dbReference type="HOGENOM" id="CLU_326165_0_0_4"/>
<feature type="transmembrane region" description="Helical" evidence="5">
    <location>
        <begin position="244"/>
        <end position="271"/>
    </location>
</feature>
<dbReference type="KEGG" id="lch:Lcho_2129"/>
<evidence type="ECO:0000256" key="4">
    <source>
        <dbReference type="ARBA" id="ARBA00022827"/>
    </source>
</evidence>
<evidence type="ECO:0000256" key="2">
    <source>
        <dbReference type="ARBA" id="ARBA00006442"/>
    </source>
</evidence>
<organism evidence="7 8">
    <name type="scientific">Leptothrix cholodnii (strain ATCC 51168 / LMG 8142 / SP-6)</name>
    <name type="common">Leptothrix discophora (strain SP-6)</name>
    <dbReference type="NCBI Taxonomy" id="395495"/>
    <lineage>
        <taxon>Bacteria</taxon>
        <taxon>Pseudomonadati</taxon>
        <taxon>Pseudomonadota</taxon>
        <taxon>Betaproteobacteria</taxon>
        <taxon>Burkholderiales</taxon>
        <taxon>Sphaerotilaceae</taxon>
        <taxon>Leptothrix</taxon>
    </lineage>
</organism>
<keyword evidence="5" id="KW-1133">Transmembrane helix</keyword>
<dbReference type="Pfam" id="PF07992">
    <property type="entry name" value="Pyr_redox_2"/>
    <property type="match status" value="1"/>
</dbReference>
<dbReference type="EMBL" id="CP001013">
    <property type="protein sequence ID" value="ACB34396.1"/>
    <property type="molecule type" value="Genomic_DNA"/>
</dbReference>
<feature type="transmembrane region" description="Helical" evidence="5">
    <location>
        <begin position="220"/>
        <end position="238"/>
    </location>
</feature>
<keyword evidence="5" id="KW-0812">Transmembrane</keyword>
<dbReference type="AlphaFoldDB" id="B1Y2Q4"/>
<dbReference type="Gene3D" id="3.50.50.60">
    <property type="entry name" value="FAD/NAD(P)-binding domain"/>
    <property type="match status" value="2"/>
</dbReference>
<dbReference type="SUPFAM" id="SSF51905">
    <property type="entry name" value="FAD/NAD(P)-binding domain"/>
    <property type="match status" value="2"/>
</dbReference>
<protein>
    <submittedName>
        <fullName evidence="7">FAD-dependent pyridine nucleotide-disulphide oxidoreductase</fullName>
    </submittedName>
</protein>
<evidence type="ECO:0000256" key="1">
    <source>
        <dbReference type="ARBA" id="ARBA00001974"/>
    </source>
</evidence>
<dbReference type="InterPro" id="IPR036010">
    <property type="entry name" value="2Fe-2S_ferredoxin-like_sf"/>
</dbReference>
<dbReference type="CDD" id="cd00207">
    <property type="entry name" value="fer2"/>
    <property type="match status" value="1"/>
</dbReference>
<feature type="transmembrane region" description="Helical" evidence="5">
    <location>
        <begin position="28"/>
        <end position="50"/>
    </location>
</feature>
<evidence type="ECO:0000313" key="7">
    <source>
        <dbReference type="EMBL" id="ACB34396.1"/>
    </source>
</evidence>
<dbReference type="InterPro" id="IPR001041">
    <property type="entry name" value="2Fe-2S_ferredoxin-type"/>
</dbReference>
<comment type="similarity">
    <text evidence="2">Belongs to the FAD-dependent oxidoreductase family.</text>
</comment>
<keyword evidence="8" id="KW-1185">Reference proteome</keyword>
<dbReference type="OrthoDB" id="9769238at2"/>
<dbReference type="RefSeq" id="WP_012347156.1">
    <property type="nucleotide sequence ID" value="NC_010524.1"/>
</dbReference>
<dbReference type="InterPro" id="IPR036188">
    <property type="entry name" value="FAD/NAD-bd_sf"/>
</dbReference>
<dbReference type="GO" id="GO:0016491">
    <property type="term" value="F:oxidoreductase activity"/>
    <property type="evidence" value="ECO:0007669"/>
    <property type="project" value="InterPro"/>
</dbReference>
<reference evidence="7 8" key="1">
    <citation type="submission" date="2008-03" db="EMBL/GenBank/DDBJ databases">
        <title>Complete sequence of Leptothrix cholodnii SP-6.</title>
        <authorList>
            <consortium name="US DOE Joint Genome Institute"/>
            <person name="Copeland A."/>
            <person name="Lucas S."/>
            <person name="Lapidus A."/>
            <person name="Glavina del Rio T."/>
            <person name="Dalin E."/>
            <person name="Tice H."/>
            <person name="Bruce D."/>
            <person name="Goodwin L."/>
            <person name="Pitluck S."/>
            <person name="Chertkov O."/>
            <person name="Brettin T."/>
            <person name="Detter J.C."/>
            <person name="Han C."/>
            <person name="Kuske C.R."/>
            <person name="Schmutz J."/>
            <person name="Larimer F."/>
            <person name="Land M."/>
            <person name="Hauser L."/>
            <person name="Kyrpides N."/>
            <person name="Lykidis A."/>
            <person name="Emerson D."/>
            <person name="Richardson P."/>
        </authorList>
    </citation>
    <scope>NUCLEOTIDE SEQUENCE [LARGE SCALE GENOMIC DNA]</scope>
    <source>
        <strain evidence="8">ATCC 51168 / LMG 8142 / SP-6</strain>
    </source>
</reference>
<accession>B1Y2Q4</accession>
<dbReference type="GO" id="GO:0051536">
    <property type="term" value="F:iron-sulfur cluster binding"/>
    <property type="evidence" value="ECO:0007669"/>
    <property type="project" value="InterPro"/>
</dbReference>
<sequence length="996" mass="104639">MSNPTGAGAAAWQPFPNFMQMNSYLPGWAWRLLRLCSVLGALAVAGLLALRPEQGLPLFWGLIVPVLPLVFMLTPGIWRNVCPLASSNQAPRRLGLIKKINQKTLATGAAFPIGIGLFIAAILARKLMFNTSGVATAALIVGAMVMAFAGGIVFKGKSGWCSSICPLLPVQRLYGQTPFLKIANTQCEPCVGCAKNCYDFNPGSAYLADQYDADPSYRDFRRFFAGLFPGLILGFYLVPGTAQIGAGAVVLQMLLYMASSLTVFTLLDLLLKSTRNRLPVVFAALAINVYYWFAAPIVLNTLQQLGAPIDLTLVGAVRAAVVIASLVWIARSIQAERLFLNEQVRRGQGGEIHLAPVVVETVRLHRNIVPRRVDVEPVASDAPAANSARIQGGDTQPGALAPLEAAPADAVARPPAAAAPKAGSRPELRIEPEGRCVPLKKGASLLDTLEGCGAAIQAGCRAGACGGDPIAITGGADCLGPIGDTERATLARLGHASNTRMACMARVRNAGTVTVELKPHAVDAPGAAPAPTRHAAPAAVSVVASVVAPVVARHDRSIRSVVIVGNGVAGLTAAEHVRRHHPDCEIHLIARERYLPYNRMAVSALINQRSGMQGMGLKPDAWYAEQRITHWLNTRATDVDTTGRQVQLATGETLGYDRLILANGSQAWMPPVEGFGIAGSFLLRQANDAMAIRAFVQRHGARHAVVVGAGLLGLEAAASLRQLGLGVQVLSLNEQVLDRQIDRAASELVVAHLSGQGIELVGNAKLRRVVRSAGRISAIRLEDGRELPTELLVVCAGTRAELTLAHAAGLATGRGITVDAQMRTSAEHVYAAGDVAEFEGEQFGLWAIAVAQGEVAARSALGLAARFESIQPVTALKLRGIEVRSAGAAGAGGAGQSELLCAGSLAGDEPDEADAGPGYCKLVVEEHAGGDRLIGVVIVGAHEIGDELLDAVKRRASLASLQSLLAGHRWLLQPAEVAQARVAPTRGAPTAVRRVG</sequence>